<sequence>MLYGPLYFLCIPSGYLLLIIYFLCNMNNISWGTREVHTKKTKAQLEQEELDRIEAEKKKRENRLVNRLGISKMCEDLKELFSTMTGFRSQVNETENQQTKLLLKMCSALESLPDRINGKTPAPTPMVLKSSEAKVVKEPELIPESEIQEVIHHHHDEEEPQKPKRPPRDDLRNPAWLEDERLGDGQIMYINKKEAVFWRQLISKYLYPITMDKDQKSRLSEELKSLRNNVVFGFFMLNFLWIVIVFQFHLLQTSLNQDLFNKNGGQQLRNCTRMSENGLFIPIPRVDGTCVGIGMQFVNYYID</sequence>
<keyword evidence="8" id="KW-1185">Reference proteome</keyword>
<dbReference type="PANTHER" id="PTHR22914">
    <property type="entry name" value="CHITIN SYNTHASE"/>
    <property type="match status" value="1"/>
</dbReference>
<proteinExistence type="predicted"/>
<dbReference type="InterPro" id="IPR004835">
    <property type="entry name" value="Chitin_synth"/>
</dbReference>
<dbReference type="Proteomes" id="UP000593567">
    <property type="component" value="Unassembled WGS sequence"/>
</dbReference>
<feature type="coiled-coil region" evidence="4">
    <location>
        <begin position="36"/>
        <end position="63"/>
    </location>
</feature>
<keyword evidence="2 6" id="KW-0812">Transmembrane</keyword>
<comment type="caution">
    <text evidence="7">The sequence shown here is derived from an EMBL/GenBank/DDBJ whole genome shotgun (WGS) entry which is preliminary data.</text>
</comment>
<dbReference type="GO" id="GO:0006031">
    <property type="term" value="P:chitin biosynthetic process"/>
    <property type="evidence" value="ECO:0007669"/>
    <property type="project" value="TreeGrafter"/>
</dbReference>
<evidence type="ECO:0000256" key="3">
    <source>
        <dbReference type="ARBA" id="ARBA00023136"/>
    </source>
</evidence>
<feature type="transmembrane region" description="Helical" evidence="6">
    <location>
        <begin position="6"/>
        <end position="24"/>
    </location>
</feature>
<evidence type="ECO:0000256" key="4">
    <source>
        <dbReference type="SAM" id="Coils"/>
    </source>
</evidence>
<dbReference type="OrthoDB" id="6155579at2759"/>
<keyword evidence="3 6" id="KW-0472">Membrane</keyword>
<evidence type="ECO:0000256" key="1">
    <source>
        <dbReference type="ARBA" id="ARBA00004141"/>
    </source>
</evidence>
<dbReference type="GO" id="GO:0016020">
    <property type="term" value="C:membrane"/>
    <property type="evidence" value="ECO:0007669"/>
    <property type="project" value="UniProtKB-SubCell"/>
</dbReference>
<dbReference type="GO" id="GO:0004100">
    <property type="term" value="F:chitin synthase activity"/>
    <property type="evidence" value="ECO:0007669"/>
    <property type="project" value="InterPro"/>
</dbReference>
<accession>A0A7J7J478</accession>
<name>A0A7J7J478_BUGNE</name>
<dbReference type="AlphaFoldDB" id="A0A7J7J478"/>
<evidence type="ECO:0000313" key="8">
    <source>
        <dbReference type="Proteomes" id="UP000593567"/>
    </source>
</evidence>
<keyword evidence="6" id="KW-1133">Transmembrane helix</keyword>
<evidence type="ECO:0000313" key="7">
    <source>
        <dbReference type="EMBL" id="KAF6020905.1"/>
    </source>
</evidence>
<keyword evidence="4" id="KW-0175">Coiled coil</keyword>
<protein>
    <submittedName>
        <fullName evidence="7">Uncharacterized protein</fullName>
    </submittedName>
</protein>
<dbReference type="EMBL" id="VXIV02003141">
    <property type="protein sequence ID" value="KAF6020905.1"/>
    <property type="molecule type" value="Genomic_DNA"/>
</dbReference>
<feature type="transmembrane region" description="Helical" evidence="6">
    <location>
        <begin position="230"/>
        <end position="251"/>
    </location>
</feature>
<comment type="subcellular location">
    <subcellularLocation>
        <location evidence="1">Membrane</location>
        <topology evidence="1">Multi-pass membrane protein</topology>
    </subcellularLocation>
</comment>
<feature type="region of interest" description="Disordered" evidence="5">
    <location>
        <begin position="152"/>
        <end position="173"/>
    </location>
</feature>
<evidence type="ECO:0000256" key="2">
    <source>
        <dbReference type="ARBA" id="ARBA00022692"/>
    </source>
</evidence>
<dbReference type="GO" id="GO:0071944">
    <property type="term" value="C:cell periphery"/>
    <property type="evidence" value="ECO:0007669"/>
    <property type="project" value="TreeGrafter"/>
</dbReference>
<reference evidence="7" key="1">
    <citation type="submission" date="2020-06" db="EMBL/GenBank/DDBJ databases">
        <title>Draft genome of Bugula neritina, a colonial animal packing powerful symbionts and potential medicines.</title>
        <authorList>
            <person name="Rayko M."/>
        </authorList>
    </citation>
    <scope>NUCLEOTIDE SEQUENCE [LARGE SCALE GENOMIC DNA]</scope>
    <source>
        <strain evidence="7">Kwan_BN1</strain>
    </source>
</reference>
<organism evidence="7 8">
    <name type="scientific">Bugula neritina</name>
    <name type="common">Brown bryozoan</name>
    <name type="synonym">Sertularia neritina</name>
    <dbReference type="NCBI Taxonomy" id="10212"/>
    <lineage>
        <taxon>Eukaryota</taxon>
        <taxon>Metazoa</taxon>
        <taxon>Spiralia</taxon>
        <taxon>Lophotrochozoa</taxon>
        <taxon>Bryozoa</taxon>
        <taxon>Gymnolaemata</taxon>
        <taxon>Cheilostomatida</taxon>
        <taxon>Flustrina</taxon>
        <taxon>Buguloidea</taxon>
        <taxon>Bugulidae</taxon>
        <taxon>Bugula</taxon>
    </lineage>
</organism>
<evidence type="ECO:0000256" key="5">
    <source>
        <dbReference type="SAM" id="MobiDB-lite"/>
    </source>
</evidence>
<evidence type="ECO:0000256" key="6">
    <source>
        <dbReference type="SAM" id="Phobius"/>
    </source>
</evidence>
<dbReference type="PANTHER" id="PTHR22914:SF42">
    <property type="entry name" value="CHITIN SYNTHASE"/>
    <property type="match status" value="1"/>
</dbReference>
<gene>
    <name evidence="7" type="ORF">EB796_020820</name>
</gene>